<dbReference type="PIRSF" id="PIRSF015582">
    <property type="entry name" value="Cit_lyase_B"/>
    <property type="match status" value="1"/>
</dbReference>
<dbReference type="GO" id="GO:0006107">
    <property type="term" value="P:oxaloacetate metabolic process"/>
    <property type="evidence" value="ECO:0007669"/>
    <property type="project" value="TreeGrafter"/>
</dbReference>
<dbReference type="InterPro" id="IPR039480">
    <property type="entry name" value="C-C_Bond_Lyase-like"/>
</dbReference>
<feature type="compositionally biased region" description="Basic and acidic residues" evidence="5">
    <location>
        <begin position="294"/>
        <end position="303"/>
    </location>
</feature>
<keyword evidence="7" id="KW-1185">Reference proteome</keyword>
<dbReference type="InterPro" id="IPR015813">
    <property type="entry name" value="Pyrv/PenolPyrv_kinase-like_dom"/>
</dbReference>
<dbReference type="OrthoDB" id="348111at2"/>
<dbReference type="GO" id="GO:0000287">
    <property type="term" value="F:magnesium ion binding"/>
    <property type="evidence" value="ECO:0007669"/>
    <property type="project" value="TreeGrafter"/>
</dbReference>
<dbReference type="Gene3D" id="3.20.20.60">
    <property type="entry name" value="Phosphoenolpyruvate-binding domains"/>
    <property type="match status" value="1"/>
</dbReference>
<evidence type="ECO:0000256" key="4">
    <source>
        <dbReference type="PIRSR" id="PIRSR015582-2"/>
    </source>
</evidence>
<gene>
    <name evidence="6" type="ORF">DFR34_13622</name>
</gene>
<dbReference type="EMBL" id="QJKI01000036">
    <property type="protein sequence ID" value="PXX73998.1"/>
    <property type="molecule type" value="Genomic_DNA"/>
</dbReference>
<accession>A0A318KG69</accession>
<evidence type="ECO:0000256" key="5">
    <source>
        <dbReference type="SAM" id="MobiDB-lite"/>
    </source>
</evidence>
<dbReference type="GO" id="GO:0016829">
    <property type="term" value="F:lyase activity"/>
    <property type="evidence" value="ECO:0007669"/>
    <property type="project" value="UniProtKB-KW"/>
</dbReference>
<comment type="caution">
    <text evidence="6">The sequence shown here is derived from an EMBL/GenBank/DDBJ whole genome shotgun (WGS) entry which is preliminary data.</text>
</comment>
<organism evidence="6 7">
    <name type="scientific">Rivihabitans pingtungensis</name>
    <dbReference type="NCBI Taxonomy" id="1054498"/>
    <lineage>
        <taxon>Bacteria</taxon>
        <taxon>Pseudomonadati</taxon>
        <taxon>Pseudomonadota</taxon>
        <taxon>Betaproteobacteria</taxon>
        <taxon>Neisseriales</taxon>
        <taxon>Aquaspirillaceae</taxon>
        <taxon>Rivihabitans</taxon>
    </lineage>
</organism>
<name>A0A318KG69_9NEIS</name>
<dbReference type="Proteomes" id="UP000247555">
    <property type="component" value="Unassembled WGS sequence"/>
</dbReference>
<evidence type="ECO:0000313" key="7">
    <source>
        <dbReference type="Proteomes" id="UP000247555"/>
    </source>
</evidence>
<evidence type="ECO:0000256" key="3">
    <source>
        <dbReference type="ARBA" id="ARBA00022842"/>
    </source>
</evidence>
<reference evidence="6 7" key="1">
    <citation type="submission" date="2018-05" db="EMBL/GenBank/DDBJ databases">
        <title>Genomic Encyclopedia of Type Strains, Phase IV (KMG-IV): sequencing the most valuable type-strain genomes for metagenomic binning, comparative biology and taxonomic classification.</title>
        <authorList>
            <person name="Goeker M."/>
        </authorList>
    </citation>
    <scope>NUCLEOTIDE SEQUENCE [LARGE SCALE GENOMIC DNA]</scope>
    <source>
        <strain evidence="6 7">DSM 29661</strain>
    </source>
</reference>
<sequence>MLDAIHLGASLYIPSTHPTLSDIASGTRLSHIRSLIFCTEDAVNHQQLPAAMHNLAKALAQLQRRDGQHRFVRVRNPDTLRQVLSMPNSEALDGFVLPKVTAANLDNYLDWVDPSQHKVMPTLETRECFCEADIRQLLALIDQPARREKILCLRIGGNDLLSLLRLRRPRGRTLYETPLGVTISQLATTFIPYGFSLSAPVFEYLDDPHTLAREIEQDLNHGLTGKTAIHPDQVAQIERHYPVRQQDMEAAQRILAADAPGVFCFHQSMCEPATHQRWAQSILRTATCYGSHAETPDGQHELGRSTPAPLSHTCTG</sequence>
<keyword evidence="3 4" id="KW-0460">Magnesium</keyword>
<dbReference type="SUPFAM" id="SSF51621">
    <property type="entry name" value="Phosphoenolpyruvate/pyruvate domain"/>
    <property type="match status" value="1"/>
</dbReference>
<feature type="region of interest" description="Disordered" evidence="5">
    <location>
        <begin position="294"/>
        <end position="316"/>
    </location>
</feature>
<dbReference type="AlphaFoldDB" id="A0A318KG69"/>
<keyword evidence="6" id="KW-0456">Lyase</keyword>
<evidence type="ECO:0000256" key="2">
    <source>
        <dbReference type="ARBA" id="ARBA00022723"/>
    </source>
</evidence>
<proteinExistence type="predicted"/>
<protein>
    <submittedName>
        <fullName evidence="6">Citrate lyase beta subunit</fullName>
    </submittedName>
</protein>
<evidence type="ECO:0000256" key="1">
    <source>
        <dbReference type="ARBA" id="ARBA00001946"/>
    </source>
</evidence>
<comment type="cofactor">
    <cofactor evidence="1">
        <name>Mg(2+)</name>
        <dbReference type="ChEBI" id="CHEBI:18420"/>
    </cofactor>
</comment>
<dbReference type="Pfam" id="PF15617">
    <property type="entry name" value="C-C_Bond_Lyase"/>
    <property type="match status" value="1"/>
</dbReference>
<evidence type="ECO:0000313" key="6">
    <source>
        <dbReference type="EMBL" id="PXX73998.1"/>
    </source>
</evidence>
<dbReference type="InterPro" id="IPR040442">
    <property type="entry name" value="Pyrv_kinase-like_dom_sf"/>
</dbReference>
<keyword evidence="2 4" id="KW-0479">Metal-binding</keyword>
<dbReference type="PANTHER" id="PTHR32308">
    <property type="entry name" value="LYASE BETA SUBUNIT, PUTATIVE (AFU_ORTHOLOGUE AFUA_4G13030)-RELATED"/>
    <property type="match status" value="1"/>
</dbReference>
<dbReference type="PANTHER" id="PTHR32308:SF10">
    <property type="entry name" value="CITRATE LYASE SUBUNIT BETA"/>
    <property type="match status" value="1"/>
</dbReference>
<dbReference type="InterPro" id="IPR011206">
    <property type="entry name" value="Citrate_lyase_beta/mcl1/mcl2"/>
</dbReference>
<dbReference type="RefSeq" id="WP_110392190.1">
    <property type="nucleotide sequence ID" value="NZ_QJKI01000036.1"/>
</dbReference>
<feature type="binding site" evidence="4">
    <location>
        <position position="159"/>
    </location>
    <ligand>
        <name>Mg(2+)</name>
        <dbReference type="ChEBI" id="CHEBI:18420"/>
    </ligand>
</feature>